<comment type="caution">
    <text evidence="2">The sequence shown here is derived from an EMBL/GenBank/DDBJ whole genome shotgun (WGS) entry which is preliminary data.</text>
</comment>
<dbReference type="InterPro" id="IPR008927">
    <property type="entry name" value="6-PGluconate_DH-like_C_sf"/>
</dbReference>
<dbReference type="GO" id="GO:0047129">
    <property type="term" value="F:opine dehydrogenase activity"/>
    <property type="evidence" value="ECO:0007669"/>
    <property type="project" value="UniProtKB-EC"/>
</dbReference>
<dbReference type="Pfam" id="PF02317">
    <property type="entry name" value="Octopine_DH"/>
    <property type="match status" value="1"/>
</dbReference>
<dbReference type="SUPFAM" id="SSF48179">
    <property type="entry name" value="6-phosphogluconate dehydrogenase C-terminal domain-like"/>
    <property type="match status" value="1"/>
</dbReference>
<keyword evidence="2" id="KW-0560">Oxidoreductase</keyword>
<reference evidence="2 3" key="1">
    <citation type="submission" date="2023-07" db="EMBL/GenBank/DDBJ databases">
        <title>Sorghum-associated microbial communities from plants grown in Nebraska, USA.</title>
        <authorList>
            <person name="Schachtman D."/>
        </authorList>
    </citation>
    <scope>NUCLEOTIDE SEQUENCE [LARGE SCALE GENOMIC DNA]</scope>
    <source>
        <strain evidence="2 3">DS1781</strain>
    </source>
</reference>
<proteinExistence type="predicted"/>
<dbReference type="InterPro" id="IPR051729">
    <property type="entry name" value="Opine/Lysopine_DH"/>
</dbReference>
<dbReference type="EC" id="1.5.1.28" evidence="2"/>
<dbReference type="Gene3D" id="1.10.1040.10">
    <property type="entry name" value="N-(1-d-carboxylethyl)-l-norvaline Dehydrogenase, domain 2"/>
    <property type="match status" value="1"/>
</dbReference>
<accession>A0ABU1NB66</accession>
<dbReference type="PANTHER" id="PTHR38015">
    <property type="entry name" value="BLR6086 PROTEIN"/>
    <property type="match status" value="1"/>
</dbReference>
<organism evidence="2 3">
    <name type="scientific">Variovorax soli</name>
    <dbReference type="NCBI Taxonomy" id="376815"/>
    <lineage>
        <taxon>Bacteria</taxon>
        <taxon>Pseudomonadati</taxon>
        <taxon>Pseudomonadota</taxon>
        <taxon>Betaproteobacteria</taxon>
        <taxon>Burkholderiales</taxon>
        <taxon>Comamonadaceae</taxon>
        <taxon>Variovorax</taxon>
    </lineage>
</organism>
<feature type="domain" description="Opine dehydrogenase" evidence="1">
    <location>
        <begin position="202"/>
        <end position="343"/>
    </location>
</feature>
<dbReference type="InterPro" id="IPR013328">
    <property type="entry name" value="6PGD_dom2"/>
</dbReference>
<sequence>MTEPERPASERTDSFGSAAGGRLRVGIVGTGAIALASAVWLRQAGHEVLLWSPRGTEAGLPGTHALACTGLHPCTVAAGFVHGLAELCGDADVLLLAMPVNGHRRVMDRMLPFVRDGQVVIVSSMASLSSLYLYENAKRAGRQLTVASLGTTVLTARRESALQVRVMTRRGRVGVSALPGADIASVLALCTAMFGEGFHAQDDALQSALANVNAISHAPLAVYNWTRIERGEPWAQYHCMTPAVARVIETLDAERRALAGAYGIEVGSVEEHFARSFGVASTRLADIASELHAKRGGPPGPIRVDTRYVTEDIPYGLVFLEALGRMAGLPMPATRTLVDAASLIAGVDFRGENDLLAPLALERETVTGLRERLR</sequence>
<gene>
    <name evidence="2" type="ORF">J2739_001312</name>
</gene>
<dbReference type="PANTHER" id="PTHR38015:SF1">
    <property type="entry name" value="OPINE DEHYDROGENASE DOMAIN-CONTAINING PROTEIN"/>
    <property type="match status" value="1"/>
</dbReference>
<dbReference type="InterPro" id="IPR036291">
    <property type="entry name" value="NAD(P)-bd_dom_sf"/>
</dbReference>
<name>A0ABU1NB66_9BURK</name>
<dbReference type="EMBL" id="JAVDRF010000002">
    <property type="protein sequence ID" value="MDR6535552.1"/>
    <property type="molecule type" value="Genomic_DNA"/>
</dbReference>
<dbReference type="SUPFAM" id="SSF51735">
    <property type="entry name" value="NAD(P)-binding Rossmann-fold domains"/>
    <property type="match status" value="1"/>
</dbReference>
<dbReference type="Gene3D" id="3.40.50.720">
    <property type="entry name" value="NAD(P)-binding Rossmann-like Domain"/>
    <property type="match status" value="1"/>
</dbReference>
<evidence type="ECO:0000313" key="2">
    <source>
        <dbReference type="EMBL" id="MDR6535552.1"/>
    </source>
</evidence>
<evidence type="ECO:0000259" key="1">
    <source>
        <dbReference type="Pfam" id="PF02317"/>
    </source>
</evidence>
<evidence type="ECO:0000313" key="3">
    <source>
        <dbReference type="Proteomes" id="UP001184230"/>
    </source>
</evidence>
<keyword evidence="3" id="KW-1185">Reference proteome</keyword>
<dbReference type="RefSeq" id="WP_309899732.1">
    <property type="nucleotide sequence ID" value="NZ_JAVDRF010000002.1"/>
</dbReference>
<dbReference type="InterPro" id="IPR003421">
    <property type="entry name" value="Opine_DH"/>
</dbReference>
<protein>
    <submittedName>
        <fullName evidence="2">Opine dehydrogenase</fullName>
        <ecNumber evidence="2">1.5.1.28</ecNumber>
    </submittedName>
</protein>
<dbReference type="Proteomes" id="UP001184230">
    <property type="component" value="Unassembled WGS sequence"/>
</dbReference>